<reference evidence="2" key="1">
    <citation type="submission" date="2024-07" db="EMBL/GenBank/DDBJ databases">
        <title>Complete genome sequence of Verrucomicrobiaceae bacterium NT6N.</title>
        <authorList>
            <person name="Huang C."/>
            <person name="Takami H."/>
            <person name="Hamasaki K."/>
        </authorList>
    </citation>
    <scope>NUCLEOTIDE SEQUENCE</scope>
    <source>
        <strain evidence="2">NT6N</strain>
    </source>
</reference>
<keyword evidence="1" id="KW-0472">Membrane</keyword>
<feature type="transmembrane region" description="Helical" evidence="1">
    <location>
        <begin position="383"/>
        <end position="404"/>
    </location>
</feature>
<evidence type="ECO:0000256" key="1">
    <source>
        <dbReference type="SAM" id="Phobius"/>
    </source>
</evidence>
<name>A0AAT9FK88_9BACT</name>
<gene>
    <name evidence="2" type="ORF">NT6N_14350</name>
</gene>
<accession>A0AAT9FK88</accession>
<evidence type="ECO:0000313" key="2">
    <source>
        <dbReference type="EMBL" id="BDS06395.1"/>
    </source>
</evidence>
<sequence>MIFKSTRLTPWLFSLTATAALLLTLLGAGRLSAQYQLTRQVYETKTNTWVQVTSLFGKLPAYGYVPIRVEINNGTKVDRDLSLEFTSKDLSAFGTETGSRMSSSFECSCEAGKRETFDFLVPVTTVFQTSGYGSGSELRMNISCNGFPTTSGTMSTELSNQWPSVIVSSALYVPNASALTSQLSGGSMSSSNIEFGGSFDPKSMPTDWRAYLGQDVIMLTSDDWSKLDPGARTAILEWNRFGGRLIIYSSSASVNFGSLQIDSDEAADTGSRIIQRSMGTVSILSLPSSGRLDAAKTYSMLGAGVIAPSRRSQPVKPGFASSGYSTTYYSMLYDYAGTWPLENILGQKHFNTAFFVLILLAFGILIGPVNLFVFAKAGKRHKLFITTPIISLGASALLVILILFQDGFGGRGHRVVLMEIQPQENNAYIIQEQAARTGVLLGSSFETSEPALMSPVALAPSRWARVVTDGTAPSSYTANEGDDGLKASGDWFQSRSIHGHLLKTVRPTRGRIELSPRAGAPVLTSTFDYDLGTIYYQAKDGSWWKADALSKGNSVTLSPSSASDFHSWLLAQSQLFSKGNAQHINDLATLPGRFFTLTEDAPAIETYNSVKWLSTKTLMTGRIAR</sequence>
<organism evidence="2">
    <name type="scientific">Oceaniferula spumae</name>
    <dbReference type="NCBI Taxonomy" id="2979115"/>
    <lineage>
        <taxon>Bacteria</taxon>
        <taxon>Pseudomonadati</taxon>
        <taxon>Verrucomicrobiota</taxon>
        <taxon>Verrucomicrobiia</taxon>
        <taxon>Verrucomicrobiales</taxon>
        <taxon>Verrucomicrobiaceae</taxon>
        <taxon>Oceaniferula</taxon>
    </lineage>
</organism>
<keyword evidence="1" id="KW-0812">Transmembrane</keyword>
<proteinExistence type="predicted"/>
<dbReference type="AlphaFoldDB" id="A0AAT9FK88"/>
<feature type="transmembrane region" description="Helical" evidence="1">
    <location>
        <begin position="353"/>
        <end position="374"/>
    </location>
</feature>
<dbReference type="EMBL" id="AP026866">
    <property type="protein sequence ID" value="BDS06395.1"/>
    <property type="molecule type" value="Genomic_DNA"/>
</dbReference>
<protein>
    <submittedName>
        <fullName evidence="2">Uncharacterized protein</fullName>
    </submittedName>
</protein>
<dbReference type="KEGG" id="osu:NT6N_14350"/>
<keyword evidence="1" id="KW-1133">Transmembrane helix</keyword>